<reference evidence="2" key="1">
    <citation type="submission" date="2024-06" db="UniProtKB">
        <authorList>
            <consortium name="Ensembl"/>
        </authorList>
    </citation>
    <scope>IDENTIFICATION</scope>
</reference>
<name>M3XRF0_MUSPF</name>
<dbReference type="InParanoid" id="M3XRF0"/>
<sequence>MSAAAAAAGGGGLRRLVHCVGYRGAEEASAISFCTVIFVFKTPGRKTGPDAPPGAVPPSPPPQPKAPAAPAFEGELREGRMNEGEQGGQGPEGGTPSVLRHSLSPLVSHPPLYSASRGVRGRREGETRQGRDKGRGWENREMPTFSGQLRNHNPSSRRGGGGGGRCKALPVALHEGSAERVSPSPRHPQRRRRRQAPSSVSLKPPLPAPLSPLSPPPTPLGPFQTPWARGGCSVSKRWPRLGPGRRGSERGGGGGAPGFAHSFYKL</sequence>
<accession>M3XRF0</accession>
<feature type="compositionally biased region" description="Basic and acidic residues" evidence="1">
    <location>
        <begin position="121"/>
        <end position="141"/>
    </location>
</feature>
<dbReference type="HOGENOM" id="CLU_1045712_0_0_1"/>
<dbReference type="Ensembl" id="ENSMPUT00000001684.1">
    <property type="protein sequence ID" value="ENSMPUP00000001650.1"/>
    <property type="gene ID" value="ENSMPUG00000001666.1"/>
</dbReference>
<feature type="region of interest" description="Disordered" evidence="1">
    <location>
        <begin position="45"/>
        <end position="266"/>
    </location>
</feature>
<evidence type="ECO:0000313" key="2">
    <source>
        <dbReference type="Ensembl" id="ENSMPUP00000001650.1"/>
    </source>
</evidence>
<dbReference type="AlphaFoldDB" id="M3XRF0"/>
<dbReference type="EMBL" id="AEYP01048820">
    <property type="status" value="NOT_ANNOTATED_CDS"/>
    <property type="molecule type" value="Genomic_DNA"/>
</dbReference>
<protein>
    <submittedName>
        <fullName evidence="2">Uncharacterized protein</fullName>
    </submittedName>
</protein>
<feature type="compositionally biased region" description="Polar residues" evidence="1">
    <location>
        <begin position="145"/>
        <end position="156"/>
    </location>
</feature>
<evidence type="ECO:0000256" key="1">
    <source>
        <dbReference type="SAM" id="MobiDB-lite"/>
    </source>
</evidence>
<proteinExistence type="predicted"/>
<feature type="compositionally biased region" description="Basic and acidic residues" evidence="1">
    <location>
        <begin position="74"/>
        <end position="83"/>
    </location>
</feature>
<feature type="compositionally biased region" description="Pro residues" evidence="1">
    <location>
        <begin position="204"/>
        <end position="220"/>
    </location>
</feature>
<feature type="compositionally biased region" description="Pro residues" evidence="1">
    <location>
        <begin position="50"/>
        <end position="67"/>
    </location>
</feature>
<organism evidence="2">
    <name type="scientific">Mustela putorius furo</name>
    <name type="common">European domestic ferret</name>
    <name type="synonym">Mustela furo</name>
    <dbReference type="NCBI Taxonomy" id="9669"/>
    <lineage>
        <taxon>Eukaryota</taxon>
        <taxon>Metazoa</taxon>
        <taxon>Chordata</taxon>
        <taxon>Craniata</taxon>
        <taxon>Vertebrata</taxon>
        <taxon>Euteleostomi</taxon>
        <taxon>Mammalia</taxon>
        <taxon>Eutheria</taxon>
        <taxon>Laurasiatheria</taxon>
        <taxon>Carnivora</taxon>
        <taxon>Caniformia</taxon>
        <taxon>Musteloidea</taxon>
        <taxon>Mustelidae</taxon>
        <taxon>Mustelinae</taxon>
        <taxon>Mustela</taxon>
    </lineage>
</organism>